<dbReference type="EMBL" id="DOEK01000004">
    <property type="protein sequence ID" value="HBP28268.1"/>
    <property type="molecule type" value="Genomic_DNA"/>
</dbReference>
<sequence>MAKSTKDDANQSAGNPFAELSKMYEQFQVPGLDFSAIADARRKDVEALVQANKAVYDGMQALAAKQAEMFRQAMADIQGAAGTAGTNPAAQTELARKAYEKALVDMKELAEIARQSQTEAMASISERATQNLQEIRDMVKKQSG</sequence>
<dbReference type="AlphaFoldDB" id="A0A356LBX9"/>
<feature type="domain" description="Phasin" evidence="1">
    <location>
        <begin position="37"/>
        <end position="127"/>
    </location>
</feature>
<protein>
    <submittedName>
        <fullName evidence="2">Chemotaxis protein</fullName>
    </submittedName>
</protein>
<accession>A0A356LBX9</accession>
<evidence type="ECO:0000313" key="3">
    <source>
        <dbReference type="Proteomes" id="UP000264036"/>
    </source>
</evidence>
<name>A0A356LBX9_9BURK</name>
<evidence type="ECO:0000313" key="2">
    <source>
        <dbReference type="EMBL" id="HBP28268.1"/>
    </source>
</evidence>
<reference evidence="2 3" key="1">
    <citation type="journal article" date="2018" name="Nat. Biotechnol.">
        <title>A standardized bacterial taxonomy based on genome phylogeny substantially revises the tree of life.</title>
        <authorList>
            <person name="Parks D.H."/>
            <person name="Chuvochina M."/>
            <person name="Waite D.W."/>
            <person name="Rinke C."/>
            <person name="Skarshewski A."/>
            <person name="Chaumeil P.A."/>
            <person name="Hugenholtz P."/>
        </authorList>
    </citation>
    <scope>NUCLEOTIDE SEQUENCE [LARGE SCALE GENOMIC DNA]</scope>
    <source>
        <strain evidence="2">UBA10707</strain>
    </source>
</reference>
<comment type="caution">
    <text evidence="2">The sequence shown here is derived from an EMBL/GenBank/DDBJ whole genome shotgun (WGS) entry which is preliminary data.</text>
</comment>
<dbReference type="InterPro" id="IPR018968">
    <property type="entry name" value="Phasin"/>
</dbReference>
<dbReference type="NCBIfam" id="TIGR01841">
    <property type="entry name" value="phasin"/>
    <property type="match status" value="1"/>
</dbReference>
<gene>
    <name evidence="2" type="ORF">DD666_02495</name>
</gene>
<dbReference type="Pfam" id="PF09361">
    <property type="entry name" value="Phasin_2"/>
    <property type="match status" value="1"/>
</dbReference>
<evidence type="ECO:0000259" key="1">
    <source>
        <dbReference type="Pfam" id="PF09361"/>
    </source>
</evidence>
<dbReference type="InterPro" id="IPR010127">
    <property type="entry name" value="Phasin_subfam-1"/>
</dbReference>
<dbReference type="Proteomes" id="UP000264036">
    <property type="component" value="Unassembled WGS sequence"/>
</dbReference>
<organism evidence="2 3">
    <name type="scientific">Advenella kashmirensis</name>
    <dbReference type="NCBI Taxonomy" id="310575"/>
    <lineage>
        <taxon>Bacteria</taxon>
        <taxon>Pseudomonadati</taxon>
        <taxon>Pseudomonadota</taxon>
        <taxon>Betaproteobacteria</taxon>
        <taxon>Burkholderiales</taxon>
        <taxon>Alcaligenaceae</taxon>
    </lineage>
</organism>
<proteinExistence type="predicted"/>